<evidence type="ECO:0000313" key="5">
    <source>
        <dbReference type="Proteomes" id="UP000220914"/>
    </source>
</evidence>
<feature type="domain" description="Translation initiation factor IF-2 N-terminal" evidence="2">
    <location>
        <begin position="4"/>
        <end position="49"/>
    </location>
</feature>
<evidence type="ECO:0000256" key="1">
    <source>
        <dbReference type="SAM" id="MobiDB-lite"/>
    </source>
</evidence>
<dbReference type="Proteomes" id="UP000465302">
    <property type="component" value="Unassembled WGS sequence"/>
</dbReference>
<feature type="compositionally biased region" description="Basic residues" evidence="1">
    <location>
        <begin position="198"/>
        <end position="213"/>
    </location>
</feature>
<accession>A0A2A7MRD5</accession>
<gene>
    <name evidence="4" type="ORF">CQY20_25870</name>
    <name evidence="3" type="ORF">MAGR_37870</name>
</gene>
<dbReference type="RefSeq" id="WP_097942951.1">
    <property type="nucleotide sequence ID" value="NZ_BLKS01000001.1"/>
</dbReference>
<dbReference type="OrthoDB" id="9811804at2"/>
<keyword evidence="5" id="KW-1185">Reference proteome</keyword>
<dbReference type="AlphaFoldDB" id="A0A2A7MRD5"/>
<reference evidence="3 6" key="2">
    <citation type="journal article" date="2019" name="Emerg. Microbes Infect.">
        <title>Comprehensive subspecies identification of 175 nontuberculous mycobacteria species based on 7547 genomic profiles.</title>
        <authorList>
            <person name="Matsumoto Y."/>
            <person name="Kinjo T."/>
            <person name="Motooka D."/>
            <person name="Nabeya D."/>
            <person name="Jung N."/>
            <person name="Uechi K."/>
            <person name="Horii T."/>
            <person name="Iida T."/>
            <person name="Fujita J."/>
            <person name="Nakamura S."/>
        </authorList>
    </citation>
    <scope>NUCLEOTIDE SEQUENCE [LARGE SCALE GENOMIC DNA]</scope>
    <source>
        <strain evidence="3 6">JCM 6377</strain>
    </source>
</reference>
<sequence length="273" mass="31089">MAGKTRVHQLAKELGVTTKEILAALAEHGESVETASAVLSAPVVRRLREVYEEAKSAPPKRGEPGRKARAPMASQEPPHAYLRERNSNVVHHKNYLKDRSDQTLCGLEDGFGISDREPDGATPECQACQSRLAEYHAKWWRRRCLATDKELRDLQQRYRKLEQQLNRQRYQLSRFQQQWENRRKGVRKKSGSAQAAKPKQRRTPANSGKRRTTKVVSPRVADPKIVGKRVQEMLAPRPPKSLKERWADEAAADLMRSQKPSSWRLGRSPASFG</sequence>
<comment type="caution">
    <text evidence="4">The sequence shown here is derived from an EMBL/GenBank/DDBJ whole genome shotgun (WGS) entry which is preliminary data.</text>
</comment>
<name>A0A2A7MRD5_MYCAG</name>
<dbReference type="Proteomes" id="UP000220914">
    <property type="component" value="Unassembled WGS sequence"/>
</dbReference>
<proteinExistence type="predicted"/>
<dbReference type="Gene3D" id="1.10.10.2480">
    <property type="match status" value="1"/>
</dbReference>
<feature type="region of interest" description="Disordered" evidence="1">
    <location>
        <begin position="53"/>
        <end position="76"/>
    </location>
</feature>
<evidence type="ECO:0000313" key="6">
    <source>
        <dbReference type="Proteomes" id="UP000465302"/>
    </source>
</evidence>
<dbReference type="InterPro" id="IPR006847">
    <property type="entry name" value="IF2_N"/>
</dbReference>
<feature type="region of interest" description="Disordered" evidence="1">
    <location>
        <begin position="176"/>
        <end position="273"/>
    </location>
</feature>
<reference evidence="3" key="3">
    <citation type="submission" date="2020-02" db="EMBL/GenBank/DDBJ databases">
        <authorList>
            <person name="Matsumoto Y."/>
            <person name="Motooka D."/>
            <person name="Nakamura S."/>
        </authorList>
    </citation>
    <scope>NUCLEOTIDE SEQUENCE</scope>
    <source>
        <strain evidence="3">JCM 6377</strain>
    </source>
</reference>
<dbReference type="EMBL" id="PDCP01000067">
    <property type="protein sequence ID" value="PEG34372.1"/>
    <property type="molecule type" value="Genomic_DNA"/>
</dbReference>
<evidence type="ECO:0000313" key="4">
    <source>
        <dbReference type="EMBL" id="PEG34372.1"/>
    </source>
</evidence>
<dbReference type="EMBL" id="BLKS01000001">
    <property type="protein sequence ID" value="GFG52346.1"/>
    <property type="molecule type" value="Genomic_DNA"/>
</dbReference>
<dbReference type="Pfam" id="PF04760">
    <property type="entry name" value="IF2_N"/>
    <property type="match status" value="1"/>
</dbReference>
<reference evidence="4 5" key="1">
    <citation type="submission" date="2017-10" db="EMBL/GenBank/DDBJ databases">
        <title>The new phylogeny of genus Mycobacterium.</title>
        <authorList>
            <person name="Tortoli E."/>
            <person name="Trovato A."/>
            <person name="Cirillo D.M."/>
        </authorList>
    </citation>
    <scope>NUCLEOTIDE SEQUENCE [LARGE SCALE GENOMIC DNA]</scope>
    <source>
        <strain evidence="4 5">CCUG37673</strain>
    </source>
</reference>
<feature type="compositionally biased region" description="Basic and acidic residues" evidence="1">
    <location>
        <begin position="53"/>
        <end position="66"/>
    </location>
</feature>
<protein>
    <recommendedName>
        <fullName evidence="2">Translation initiation factor IF-2 N-terminal domain-containing protein</fullName>
    </recommendedName>
</protein>
<evidence type="ECO:0000313" key="3">
    <source>
        <dbReference type="EMBL" id="GFG52346.1"/>
    </source>
</evidence>
<evidence type="ECO:0000259" key="2">
    <source>
        <dbReference type="Pfam" id="PF04760"/>
    </source>
</evidence>
<organism evidence="4 5">
    <name type="scientific">Mycolicibacterium agri</name>
    <name type="common">Mycobacterium agri</name>
    <dbReference type="NCBI Taxonomy" id="36811"/>
    <lineage>
        <taxon>Bacteria</taxon>
        <taxon>Bacillati</taxon>
        <taxon>Actinomycetota</taxon>
        <taxon>Actinomycetes</taxon>
        <taxon>Mycobacteriales</taxon>
        <taxon>Mycobacteriaceae</taxon>
        <taxon>Mycolicibacterium</taxon>
    </lineage>
</organism>